<reference evidence="6 7" key="1">
    <citation type="journal article" date="2018" name="Mol. Plant">
        <title>The genome of Artemisia annua provides insight into the evolution of Asteraceae family and artemisinin biosynthesis.</title>
        <authorList>
            <person name="Shen Q."/>
            <person name="Zhang L."/>
            <person name="Liao Z."/>
            <person name="Wang S."/>
            <person name="Yan T."/>
            <person name="Shi P."/>
            <person name="Liu M."/>
            <person name="Fu X."/>
            <person name="Pan Q."/>
            <person name="Wang Y."/>
            <person name="Lv Z."/>
            <person name="Lu X."/>
            <person name="Zhang F."/>
            <person name="Jiang W."/>
            <person name="Ma Y."/>
            <person name="Chen M."/>
            <person name="Hao X."/>
            <person name="Li L."/>
            <person name="Tang Y."/>
            <person name="Lv G."/>
            <person name="Zhou Y."/>
            <person name="Sun X."/>
            <person name="Brodelius P.E."/>
            <person name="Rose J.K.C."/>
            <person name="Tang K."/>
        </authorList>
    </citation>
    <scope>NUCLEOTIDE SEQUENCE [LARGE SCALE GENOMIC DNA]</scope>
    <source>
        <strain evidence="7">cv. Huhao1</strain>
        <tissue evidence="6">Leaf</tissue>
    </source>
</reference>
<evidence type="ECO:0000313" key="6">
    <source>
        <dbReference type="EMBL" id="PWA63800.1"/>
    </source>
</evidence>
<evidence type="ECO:0000313" key="7">
    <source>
        <dbReference type="Proteomes" id="UP000245207"/>
    </source>
</evidence>
<dbReference type="InterPro" id="IPR027417">
    <property type="entry name" value="P-loop_NTPase"/>
</dbReference>
<proteinExistence type="inferred from homology"/>
<dbReference type="SUPFAM" id="SSF52540">
    <property type="entry name" value="P-loop containing nucleoside triphosphate hydrolases"/>
    <property type="match status" value="1"/>
</dbReference>
<dbReference type="Proteomes" id="UP000245207">
    <property type="component" value="Unassembled WGS sequence"/>
</dbReference>
<evidence type="ECO:0000256" key="2">
    <source>
        <dbReference type="ARBA" id="ARBA00022679"/>
    </source>
</evidence>
<dbReference type="InterPro" id="IPR000863">
    <property type="entry name" value="Sulfotransferase_dom"/>
</dbReference>
<dbReference type="PANTHER" id="PTHR11783">
    <property type="entry name" value="SULFOTRANSFERASE SULT"/>
    <property type="match status" value="1"/>
</dbReference>
<evidence type="ECO:0000256" key="4">
    <source>
        <dbReference type="SAM" id="MobiDB-lite"/>
    </source>
</evidence>
<organism evidence="6 7">
    <name type="scientific">Artemisia annua</name>
    <name type="common">Sweet wormwood</name>
    <dbReference type="NCBI Taxonomy" id="35608"/>
    <lineage>
        <taxon>Eukaryota</taxon>
        <taxon>Viridiplantae</taxon>
        <taxon>Streptophyta</taxon>
        <taxon>Embryophyta</taxon>
        <taxon>Tracheophyta</taxon>
        <taxon>Spermatophyta</taxon>
        <taxon>Magnoliopsida</taxon>
        <taxon>eudicotyledons</taxon>
        <taxon>Gunneridae</taxon>
        <taxon>Pentapetalae</taxon>
        <taxon>asterids</taxon>
        <taxon>campanulids</taxon>
        <taxon>Asterales</taxon>
        <taxon>Asteraceae</taxon>
        <taxon>Asteroideae</taxon>
        <taxon>Anthemideae</taxon>
        <taxon>Artemisiinae</taxon>
        <taxon>Artemisia</taxon>
    </lineage>
</organism>
<dbReference type="OrthoDB" id="205623at2759"/>
<accession>A0A2U1MRE0</accession>
<dbReference type="EMBL" id="PKPP01004559">
    <property type="protein sequence ID" value="PWA63800.1"/>
    <property type="molecule type" value="Genomic_DNA"/>
</dbReference>
<evidence type="ECO:0000259" key="5">
    <source>
        <dbReference type="Pfam" id="PF00685"/>
    </source>
</evidence>
<comment type="similarity">
    <text evidence="1 3">Belongs to the sulfotransferase 1 family.</text>
</comment>
<name>A0A2U1MRE0_ARTAN</name>
<dbReference type="Pfam" id="PF00685">
    <property type="entry name" value="Sulfotransfer_1"/>
    <property type="match status" value="1"/>
</dbReference>
<dbReference type="STRING" id="35608.A0A2U1MRE0"/>
<evidence type="ECO:0000256" key="3">
    <source>
        <dbReference type="RuleBase" id="RU361155"/>
    </source>
</evidence>
<feature type="compositionally biased region" description="Low complexity" evidence="4">
    <location>
        <begin position="129"/>
        <end position="147"/>
    </location>
</feature>
<dbReference type="AlphaFoldDB" id="A0A2U1MRE0"/>
<dbReference type="GO" id="GO:0008146">
    <property type="term" value="F:sulfotransferase activity"/>
    <property type="evidence" value="ECO:0007669"/>
    <property type="project" value="InterPro"/>
</dbReference>
<sequence length="416" mass="47036">MEEMFKTLPQHSCSWLKGRMTLYNYQGFWNVQPAHEGAIMAQQKFKARPTDVLLCSSPKTGTTWLKALVKTNFASSKYILDVDTFHARLGHTSVSKLVHLSKSFDVSNFKCENMDEEPLVDRNDPPHVVPNTPVSSSSNDGVDSSVPSPVPMAAEPSIPPPINNPLPTRKSTRAATKPAWLKDFVTPKSTTTLPHALVPFIETELHKIEENHKNSSFSLMASHVPYTSLPESVIASECKIVYIYRNIKDVIVSNYHFSRDIVDVPAENVPFDEAFEEFYQGISACGPYWDHILGYQKASLERPGRILLLKYEDLKMDVTSNVKRLAEFIGYPFTIEEENSGVVEKIINLCSFKNLSNLEVNKSGKHHLENDTAIENRFYFRKAKDGDWENCFTDEMKEKIDKLIDEKLSGTGLVLK</sequence>
<protein>
    <recommendedName>
        <fullName evidence="3">Sulfotransferase</fullName>
        <ecNumber evidence="3">2.8.2.-</ecNumber>
    </recommendedName>
</protein>
<feature type="domain" description="Sulfotransferase" evidence="5">
    <location>
        <begin position="192"/>
        <end position="412"/>
    </location>
</feature>
<dbReference type="Gene3D" id="3.40.50.300">
    <property type="entry name" value="P-loop containing nucleotide triphosphate hydrolases"/>
    <property type="match status" value="2"/>
</dbReference>
<keyword evidence="2 3" id="KW-0808">Transferase</keyword>
<dbReference type="EC" id="2.8.2.-" evidence="3"/>
<keyword evidence="7" id="KW-1185">Reference proteome</keyword>
<feature type="region of interest" description="Disordered" evidence="4">
    <location>
        <begin position="116"/>
        <end position="170"/>
    </location>
</feature>
<comment type="caution">
    <text evidence="6">The sequence shown here is derived from an EMBL/GenBank/DDBJ whole genome shotgun (WGS) entry which is preliminary data.</text>
</comment>
<evidence type="ECO:0000256" key="1">
    <source>
        <dbReference type="ARBA" id="ARBA00005771"/>
    </source>
</evidence>
<gene>
    <name evidence="6" type="ORF">CTI12_AA316940</name>
</gene>